<name>A0A7G8BC79_9BACT</name>
<dbReference type="GO" id="GO:0044718">
    <property type="term" value="P:siderophore transmembrane transport"/>
    <property type="evidence" value="ECO:0007669"/>
    <property type="project" value="TreeGrafter"/>
</dbReference>
<dbReference type="Pfam" id="PF25183">
    <property type="entry name" value="OMP_b-brl_4"/>
    <property type="match status" value="1"/>
</dbReference>
<keyword evidence="6" id="KW-0998">Cell outer membrane</keyword>
<dbReference type="Gene3D" id="2.60.40.1120">
    <property type="entry name" value="Carboxypeptidase-like, regulatory domain"/>
    <property type="match status" value="1"/>
</dbReference>
<dbReference type="GO" id="GO:0009279">
    <property type="term" value="C:cell outer membrane"/>
    <property type="evidence" value="ECO:0007669"/>
    <property type="project" value="UniProtKB-SubCell"/>
</dbReference>
<dbReference type="PANTHER" id="PTHR30069:SF46">
    <property type="entry name" value="OAR PROTEIN"/>
    <property type="match status" value="1"/>
</dbReference>
<dbReference type="InterPro" id="IPR013784">
    <property type="entry name" value="Carb-bd-like_fold"/>
</dbReference>
<sequence length="1139" mass="123008">MRSVLRLLILLLPLATLSCTSVLIAQTFRGTLLGTVTDASGAVIPGAPISVKNMDTGIERTTQSNSDGAFTVPELPVGRYSITVSMTGFNPYQADGLEVTVGSQVNLNVTLQTGGLKEEVVVSANALQVETTSNTLGATLTTQDVKNLPVNGRDYTKLIYLSPGVTGSPDQISDSPGSFGAFSVNGARGRSNNFLLDGTDMNDGYRNDPAVNEPGVFGAPATILPIDAVSELRVLSNYEPEYGRSAGGIINIVTKSGTNDFHGTAAEYFRNNALDARNYFNPRGQTQAPFHNNQFGGSIGGPIIRNRTFFFFDYEGQRESVGTVSQACVPDPAYIASLGGVTNAVTAAILARNPWPTPNLSGVTTGPTGCSAPNAAVIAPSSNLITSLIAKVDHNFNQSNMLSGRYFYGDSTQSFPLALSGGGILPGFNTFTPTRVQLVSISLVSILGPNKVNEARMGWNRFAEGFFPEDRSFNPSSIGLNVGTGSADEGLPVIAVGSYSVIGASKSDPRQRFDSNWQGFDNFSWTTGKHSLKFGYEFRRTSITQFLGTNFRGRLVFDTLADFLAGTVTNGTQSLGYSQRHSYQNNHGLYFQDSYRVMPTLTLNYGMRWDYFGVFHEKNDLLSNVTAFDPPGGTLTLTQVGQPGLGSLYKPDYLNFAPRVSFSYDPRGKGQTVIRSGFGVFFDAYSQDVFLAHLPYNSSFDPGPAYNPLGPAPIFSVAANGGTIVSGAPVFSAPGATPSGDIFSVDRNIRTPYMMNYNLNVQQKIGSYALVQVGYVGSVGRRLLRFRDINQPGQAAITATDIAFAQGNTYPNPITGNRVPCYPGGGPGCIPIFNSASRVYLNNPYGAFYINQEESTSHSNYNSFQVNLRVPDWHGISTILNYNWSHSFDNASDSEDFVPNASQPNNSTRPDLEYADSNFDVRNRFTLVFGYELPKMQGSMQLLRNGWGLDSTVTLQDGQPFNLNYNYEDDYSGSGEGFDRPDIVARPQYKTNPAVFLDLSSFAVPCSLTQYALTNGITGKAQDCVPGTRHFGNLGRDSLRGLSYKNWDFAVYKNTNFSERFSLQLRAEFFNIVNHPNFASPLLPAFIADAAPNGFSQSGSREVSAGFYPITATGDVGLGNPFLGGGGPRGIQLAAKFTF</sequence>
<dbReference type="PROSITE" id="PS51257">
    <property type="entry name" value="PROKAR_LIPOPROTEIN"/>
    <property type="match status" value="1"/>
</dbReference>
<keyword evidence="3" id="KW-1134">Transmembrane beta strand</keyword>
<evidence type="ECO:0000256" key="6">
    <source>
        <dbReference type="ARBA" id="ARBA00023237"/>
    </source>
</evidence>
<keyword evidence="9" id="KW-1185">Reference proteome</keyword>
<protein>
    <submittedName>
        <fullName evidence="8">TonB-dependent receptor</fullName>
    </submittedName>
</protein>
<dbReference type="Proteomes" id="UP000515312">
    <property type="component" value="Chromosome"/>
</dbReference>
<dbReference type="RefSeq" id="WP_186739801.1">
    <property type="nucleotide sequence ID" value="NZ_CP060394.1"/>
</dbReference>
<proteinExistence type="predicted"/>
<dbReference type="AlphaFoldDB" id="A0A7G8BC79"/>
<dbReference type="GO" id="GO:0030246">
    <property type="term" value="F:carbohydrate binding"/>
    <property type="evidence" value="ECO:0007669"/>
    <property type="project" value="InterPro"/>
</dbReference>
<dbReference type="Gene3D" id="2.170.130.10">
    <property type="entry name" value="TonB-dependent receptor, plug domain"/>
    <property type="match status" value="1"/>
</dbReference>
<dbReference type="InterPro" id="IPR057601">
    <property type="entry name" value="Oar-like_b-barrel"/>
</dbReference>
<keyword evidence="2" id="KW-0813">Transport</keyword>
<evidence type="ECO:0000259" key="7">
    <source>
        <dbReference type="Pfam" id="PF25183"/>
    </source>
</evidence>
<evidence type="ECO:0000313" key="9">
    <source>
        <dbReference type="Proteomes" id="UP000515312"/>
    </source>
</evidence>
<evidence type="ECO:0000256" key="2">
    <source>
        <dbReference type="ARBA" id="ARBA00022448"/>
    </source>
</evidence>
<accession>A0A7G8BC79</accession>
<evidence type="ECO:0000256" key="3">
    <source>
        <dbReference type="ARBA" id="ARBA00022452"/>
    </source>
</evidence>
<keyword evidence="5" id="KW-0472">Membrane</keyword>
<dbReference type="GO" id="GO:0015344">
    <property type="term" value="F:siderophore uptake transmembrane transporter activity"/>
    <property type="evidence" value="ECO:0007669"/>
    <property type="project" value="TreeGrafter"/>
</dbReference>
<dbReference type="Pfam" id="PF13620">
    <property type="entry name" value="CarboxypepD_reg"/>
    <property type="match status" value="1"/>
</dbReference>
<keyword evidence="4" id="KW-0812">Transmembrane</keyword>
<evidence type="ECO:0000256" key="5">
    <source>
        <dbReference type="ARBA" id="ARBA00023136"/>
    </source>
</evidence>
<dbReference type="KEGG" id="adin:H7849_13185"/>
<comment type="subcellular location">
    <subcellularLocation>
        <location evidence="1">Cell outer membrane</location>
        <topology evidence="1">Multi-pass membrane protein</topology>
    </subcellularLocation>
</comment>
<evidence type="ECO:0000256" key="4">
    <source>
        <dbReference type="ARBA" id="ARBA00022692"/>
    </source>
</evidence>
<keyword evidence="8" id="KW-0675">Receptor</keyword>
<dbReference type="Gene3D" id="2.40.170.20">
    <property type="entry name" value="TonB-dependent receptor, beta-barrel domain"/>
    <property type="match status" value="1"/>
</dbReference>
<dbReference type="InterPro" id="IPR039426">
    <property type="entry name" value="TonB-dep_rcpt-like"/>
</dbReference>
<dbReference type="InterPro" id="IPR037066">
    <property type="entry name" value="Plug_dom_sf"/>
</dbReference>
<dbReference type="InterPro" id="IPR036942">
    <property type="entry name" value="Beta-barrel_TonB_sf"/>
</dbReference>
<dbReference type="SUPFAM" id="SSF49452">
    <property type="entry name" value="Starch-binding domain-like"/>
    <property type="match status" value="1"/>
</dbReference>
<dbReference type="SUPFAM" id="SSF56935">
    <property type="entry name" value="Porins"/>
    <property type="match status" value="1"/>
</dbReference>
<dbReference type="PANTHER" id="PTHR30069">
    <property type="entry name" value="TONB-DEPENDENT OUTER MEMBRANE RECEPTOR"/>
    <property type="match status" value="1"/>
</dbReference>
<evidence type="ECO:0000313" key="8">
    <source>
        <dbReference type="EMBL" id="QNI30149.1"/>
    </source>
</evidence>
<dbReference type="EMBL" id="CP060394">
    <property type="protein sequence ID" value="QNI30149.1"/>
    <property type="molecule type" value="Genomic_DNA"/>
</dbReference>
<organism evidence="8 9">
    <name type="scientific">Alloacidobacterium dinghuense</name>
    <dbReference type="NCBI Taxonomy" id="2763107"/>
    <lineage>
        <taxon>Bacteria</taxon>
        <taxon>Pseudomonadati</taxon>
        <taxon>Acidobacteriota</taxon>
        <taxon>Terriglobia</taxon>
        <taxon>Terriglobales</taxon>
        <taxon>Acidobacteriaceae</taxon>
        <taxon>Alloacidobacterium</taxon>
    </lineage>
</organism>
<reference evidence="8 9" key="1">
    <citation type="submission" date="2020-08" db="EMBL/GenBank/DDBJ databases">
        <title>Edaphobacter telluris sp. nov. and Acidobacterium dinghuensis sp. nov., two acidobacteria isolated from forest soil.</title>
        <authorList>
            <person name="Fu J."/>
            <person name="Qiu L."/>
        </authorList>
    </citation>
    <scope>NUCLEOTIDE SEQUENCE [LARGE SCALE GENOMIC DNA]</scope>
    <source>
        <strain evidence="8">4Y35</strain>
    </source>
</reference>
<gene>
    <name evidence="8" type="ORF">H7849_13185</name>
</gene>
<evidence type="ECO:0000256" key="1">
    <source>
        <dbReference type="ARBA" id="ARBA00004571"/>
    </source>
</evidence>
<feature type="domain" description="TonB-dependent transporter Oar-like beta-barrel" evidence="7">
    <location>
        <begin position="253"/>
        <end position="1081"/>
    </location>
</feature>